<dbReference type="Proteomes" id="UP000464624">
    <property type="component" value="Chromosome"/>
</dbReference>
<sequence length="107" mass="11565">MQARTIPGYTYGQPDVVPSPVTARDVELLKATLLSSDADEDFLRSAVEDAHAAAFTPQADRMHPIHERCVQGRIIHCRIGDLASTRLRAFVESGDAAEQHPVAGEAA</sequence>
<reference evidence="1 2" key="1">
    <citation type="submission" date="2019-12" db="EMBL/GenBank/DDBJ databases">
        <title>Complete genome sequence of Mycolicibacterium xenopi str. JCM15661T.</title>
        <authorList>
            <person name="Yoshida M."/>
            <person name="Fukano H."/>
            <person name="Asakura T."/>
            <person name="Hoshino Y."/>
        </authorList>
    </citation>
    <scope>NUCLEOTIDE SEQUENCE [LARGE SCALE GENOMIC DNA]</scope>
    <source>
        <strain evidence="1 2">JCM 15661T</strain>
    </source>
</reference>
<proteinExistence type="predicted"/>
<evidence type="ECO:0000313" key="2">
    <source>
        <dbReference type="Proteomes" id="UP000464624"/>
    </source>
</evidence>
<dbReference type="Gene3D" id="1.10.490.10">
    <property type="entry name" value="Globins"/>
    <property type="match status" value="1"/>
</dbReference>
<organism evidence="1 2">
    <name type="scientific">Mycobacterium xenopi</name>
    <dbReference type="NCBI Taxonomy" id="1789"/>
    <lineage>
        <taxon>Bacteria</taxon>
        <taxon>Bacillati</taxon>
        <taxon>Actinomycetota</taxon>
        <taxon>Actinomycetes</taxon>
        <taxon>Mycobacteriales</taxon>
        <taxon>Mycobacteriaceae</taxon>
        <taxon>Mycobacterium</taxon>
    </lineage>
</organism>
<evidence type="ECO:0000313" key="1">
    <source>
        <dbReference type="EMBL" id="BBU24450.1"/>
    </source>
</evidence>
<gene>
    <name evidence="1" type="ORF">MYXE_42400</name>
</gene>
<dbReference type="GO" id="GO:0019825">
    <property type="term" value="F:oxygen binding"/>
    <property type="evidence" value="ECO:0007669"/>
    <property type="project" value="InterPro"/>
</dbReference>
<protein>
    <submittedName>
        <fullName evidence="1">Uncharacterized protein</fullName>
    </submittedName>
</protein>
<dbReference type="RefSeq" id="WP_085193719.1">
    <property type="nucleotide sequence ID" value="NZ_AP022314.1"/>
</dbReference>
<dbReference type="KEGG" id="mxe:MYXE_42400"/>
<dbReference type="EMBL" id="AP022314">
    <property type="protein sequence ID" value="BBU24450.1"/>
    <property type="molecule type" value="Genomic_DNA"/>
</dbReference>
<accession>A0AAD1H566</accession>
<dbReference type="GO" id="GO:0020037">
    <property type="term" value="F:heme binding"/>
    <property type="evidence" value="ECO:0007669"/>
    <property type="project" value="InterPro"/>
</dbReference>
<name>A0AAD1H566_MYCXE</name>
<dbReference type="AlphaFoldDB" id="A0AAD1H566"/>
<dbReference type="InterPro" id="IPR012292">
    <property type="entry name" value="Globin/Proto"/>
</dbReference>